<dbReference type="InterPro" id="IPR001077">
    <property type="entry name" value="COMT_C"/>
</dbReference>
<sequence length="214" mass="24296">PKWFERMNEDPVYARQFTRMLFELHQQLAETIANMLDMSEINRLMDLGGGSGVVSMALLRRNANLNAIVVDIPNVCSAGRELAVENSIEDRLIFHPADFIHDKLPTGFDMVLECDVGVYSEKLFKKVRKSLNPSGRYVIIDQFAPVKGMAPPSRISWALQGSLRDPDFSYPTAQEFVSKLEKSGFHFVTYLELPKIDSDTSQFTDDMYIIDSHV</sequence>
<proteinExistence type="predicted"/>
<keyword evidence="1" id="KW-0489">Methyltransferase</keyword>
<organism evidence="5 6">
    <name type="scientific">candidate division TA06 bacterium</name>
    <dbReference type="NCBI Taxonomy" id="2250710"/>
    <lineage>
        <taxon>Bacteria</taxon>
        <taxon>Bacteria division TA06</taxon>
    </lineage>
</organism>
<protein>
    <recommendedName>
        <fullName evidence="4">O-methyltransferase C-terminal domain-containing protein</fullName>
    </recommendedName>
</protein>
<dbReference type="GO" id="GO:0008171">
    <property type="term" value="F:O-methyltransferase activity"/>
    <property type="evidence" value="ECO:0007669"/>
    <property type="project" value="InterPro"/>
</dbReference>
<evidence type="ECO:0000256" key="1">
    <source>
        <dbReference type="ARBA" id="ARBA00022603"/>
    </source>
</evidence>
<dbReference type="InterPro" id="IPR016461">
    <property type="entry name" value="COMT-like"/>
</dbReference>
<feature type="non-terminal residue" evidence="5">
    <location>
        <position position="1"/>
    </location>
</feature>
<dbReference type="PROSITE" id="PS51683">
    <property type="entry name" value="SAM_OMT_II"/>
    <property type="match status" value="1"/>
</dbReference>
<evidence type="ECO:0000259" key="4">
    <source>
        <dbReference type="Pfam" id="PF00891"/>
    </source>
</evidence>
<evidence type="ECO:0000313" key="6">
    <source>
        <dbReference type="Proteomes" id="UP000315534"/>
    </source>
</evidence>
<keyword evidence="2" id="KW-0808">Transferase</keyword>
<dbReference type="AlphaFoldDB" id="A0A523XM52"/>
<accession>A0A523XM52</accession>
<evidence type="ECO:0000313" key="5">
    <source>
        <dbReference type="EMBL" id="TET80374.1"/>
    </source>
</evidence>
<dbReference type="CDD" id="cd02440">
    <property type="entry name" value="AdoMet_MTases"/>
    <property type="match status" value="1"/>
</dbReference>
<dbReference type="Pfam" id="PF00891">
    <property type="entry name" value="Methyltransf_2"/>
    <property type="match status" value="1"/>
</dbReference>
<dbReference type="EMBL" id="SOIP01000338">
    <property type="protein sequence ID" value="TET80374.1"/>
    <property type="molecule type" value="Genomic_DNA"/>
</dbReference>
<evidence type="ECO:0000256" key="2">
    <source>
        <dbReference type="ARBA" id="ARBA00022679"/>
    </source>
</evidence>
<comment type="caution">
    <text evidence="5">The sequence shown here is derived from an EMBL/GenBank/DDBJ whole genome shotgun (WGS) entry which is preliminary data.</text>
</comment>
<dbReference type="Proteomes" id="UP000315534">
    <property type="component" value="Unassembled WGS sequence"/>
</dbReference>
<dbReference type="InterPro" id="IPR029063">
    <property type="entry name" value="SAM-dependent_MTases_sf"/>
</dbReference>
<dbReference type="SUPFAM" id="SSF53335">
    <property type="entry name" value="S-adenosyl-L-methionine-dependent methyltransferases"/>
    <property type="match status" value="1"/>
</dbReference>
<reference evidence="5 6" key="1">
    <citation type="submission" date="2019-03" db="EMBL/GenBank/DDBJ databases">
        <title>Metabolic potential of uncultured bacteria and archaea associated with petroleum seepage in deep-sea sediments.</title>
        <authorList>
            <person name="Dong X."/>
            <person name="Hubert C."/>
        </authorList>
    </citation>
    <scope>NUCLEOTIDE SEQUENCE [LARGE SCALE GENOMIC DNA]</scope>
    <source>
        <strain evidence="5">E29_bin36</strain>
    </source>
</reference>
<evidence type="ECO:0000256" key="3">
    <source>
        <dbReference type="ARBA" id="ARBA00022691"/>
    </source>
</evidence>
<gene>
    <name evidence="5" type="ORF">E3J38_05665</name>
</gene>
<name>A0A523XM52_UNCT6</name>
<dbReference type="Gene3D" id="3.40.50.150">
    <property type="entry name" value="Vaccinia Virus protein VP39"/>
    <property type="match status" value="1"/>
</dbReference>
<feature type="domain" description="O-methyltransferase C-terminal" evidence="4">
    <location>
        <begin position="4"/>
        <end position="160"/>
    </location>
</feature>
<dbReference type="GO" id="GO:0032259">
    <property type="term" value="P:methylation"/>
    <property type="evidence" value="ECO:0007669"/>
    <property type="project" value="UniProtKB-KW"/>
</dbReference>
<keyword evidence="3" id="KW-0949">S-adenosyl-L-methionine</keyword>